<name>A0A7K1SKV8_9BACT</name>
<reference evidence="1 2" key="1">
    <citation type="submission" date="2019-12" db="EMBL/GenBank/DDBJ databases">
        <title>Spirosoma sp. HMF4905 genome sequencing and assembly.</title>
        <authorList>
            <person name="Kang H."/>
            <person name="Cha I."/>
            <person name="Kim H."/>
            <person name="Joh K."/>
        </authorList>
    </citation>
    <scope>NUCLEOTIDE SEQUENCE [LARGE SCALE GENOMIC DNA]</scope>
    <source>
        <strain evidence="1 2">HMF4905</strain>
    </source>
</reference>
<evidence type="ECO:0000313" key="1">
    <source>
        <dbReference type="EMBL" id="MVM34216.1"/>
    </source>
</evidence>
<accession>A0A7K1SKV8</accession>
<comment type="caution">
    <text evidence="1">The sequence shown here is derived from an EMBL/GenBank/DDBJ whole genome shotgun (WGS) entry which is preliminary data.</text>
</comment>
<organism evidence="1 2">
    <name type="scientific">Spirosoma arboris</name>
    <dbReference type="NCBI Taxonomy" id="2682092"/>
    <lineage>
        <taxon>Bacteria</taxon>
        <taxon>Pseudomonadati</taxon>
        <taxon>Bacteroidota</taxon>
        <taxon>Cytophagia</taxon>
        <taxon>Cytophagales</taxon>
        <taxon>Cytophagaceae</taxon>
        <taxon>Spirosoma</taxon>
    </lineage>
</organism>
<evidence type="ECO:0000313" key="2">
    <source>
        <dbReference type="Proteomes" id="UP000436006"/>
    </source>
</evidence>
<proteinExistence type="predicted"/>
<keyword evidence="2" id="KW-1185">Reference proteome</keyword>
<dbReference type="EMBL" id="WPIN01000015">
    <property type="protein sequence ID" value="MVM34216.1"/>
    <property type="molecule type" value="Genomic_DNA"/>
</dbReference>
<dbReference type="RefSeq" id="WP_157589044.1">
    <property type="nucleotide sequence ID" value="NZ_WPIN01000015.1"/>
</dbReference>
<protein>
    <submittedName>
        <fullName evidence="1">Uncharacterized protein</fullName>
    </submittedName>
</protein>
<gene>
    <name evidence="1" type="ORF">GO755_29565</name>
</gene>
<dbReference type="AlphaFoldDB" id="A0A7K1SKV8"/>
<sequence length="89" mass="10451">MNSRVPPVLLTIIVENTNYAYVNSLNPQTIREELEKWIERGDFERIDMDLPIIRYRNLKPKSIQGKGEDNETFLIIKHPNESLQTIKIV</sequence>
<dbReference type="Proteomes" id="UP000436006">
    <property type="component" value="Unassembled WGS sequence"/>
</dbReference>